<evidence type="ECO:0000313" key="2">
    <source>
        <dbReference type="Proteomes" id="UP000464378"/>
    </source>
</evidence>
<gene>
    <name evidence="1" type="ORF">GMBLW1_30050</name>
</gene>
<evidence type="ECO:0000313" key="1">
    <source>
        <dbReference type="EMBL" id="VIP00955.1"/>
    </source>
</evidence>
<keyword evidence="2" id="KW-1185">Reference proteome</keyword>
<name>A0A6C2YIP5_9BACT</name>
<reference evidence="1" key="1">
    <citation type="submission" date="2019-04" db="EMBL/GenBank/DDBJ databases">
        <authorList>
            <consortium name="Science for Life Laboratories"/>
        </authorList>
    </citation>
    <scope>NUCLEOTIDE SEQUENCE</scope>
    <source>
        <strain evidence="1">MBLW1</strain>
    </source>
</reference>
<dbReference type="Proteomes" id="UP000464378">
    <property type="component" value="Chromosome"/>
</dbReference>
<proteinExistence type="predicted"/>
<dbReference type="AlphaFoldDB" id="A0A6C2YIP5"/>
<dbReference type="KEGG" id="tim:GMBLW1_30050"/>
<dbReference type="EMBL" id="LR586016">
    <property type="protein sequence ID" value="VIP00955.1"/>
    <property type="molecule type" value="Genomic_DNA"/>
</dbReference>
<accession>A0A6C2YIP5</accession>
<dbReference type="InterPro" id="IPR029058">
    <property type="entry name" value="AB_hydrolase_fold"/>
</dbReference>
<dbReference type="Gene3D" id="3.40.50.1820">
    <property type="entry name" value="alpha/beta hydrolase"/>
    <property type="match status" value="1"/>
</dbReference>
<dbReference type="InParanoid" id="A0A6C2YIP5"/>
<dbReference type="EMBL" id="LR593887">
    <property type="protein sequence ID" value="VTR97328.1"/>
    <property type="molecule type" value="Genomic_DNA"/>
</dbReference>
<dbReference type="RefSeq" id="WP_162656122.1">
    <property type="nucleotide sequence ID" value="NZ_LR593887.1"/>
</dbReference>
<organism evidence="1">
    <name type="scientific">Tuwongella immobilis</name>
    <dbReference type="NCBI Taxonomy" id="692036"/>
    <lineage>
        <taxon>Bacteria</taxon>
        <taxon>Pseudomonadati</taxon>
        <taxon>Planctomycetota</taxon>
        <taxon>Planctomycetia</taxon>
        <taxon>Gemmatales</taxon>
        <taxon>Gemmataceae</taxon>
        <taxon>Tuwongella</taxon>
    </lineage>
</organism>
<protein>
    <submittedName>
        <fullName evidence="1">Metalloendopeptidase-like membrane protein</fullName>
    </submittedName>
</protein>
<sequence length="170" mass="18140">MGTTAPGISPAGKPNYHGVDSREAFLAMHLNRPLLGQRVEDGQILLKHLNAQPHGVELVAIGSCGPIGLHLAALEPSVKSLTLERSILSWQWVTQTPLSQNQFTNVVPNALSHYDFGDLLAMIAPRSLTISHAVDATGRPASADAITAALSAARKRYADGNRLGKLRILP</sequence>